<dbReference type="InterPro" id="IPR050445">
    <property type="entry name" value="Bact_polysacc_biosynth/exp"/>
</dbReference>
<dbReference type="PANTHER" id="PTHR32309">
    <property type="entry name" value="TYROSINE-PROTEIN KINASE"/>
    <property type="match status" value="1"/>
</dbReference>
<dbReference type="PANTHER" id="PTHR32309:SF13">
    <property type="entry name" value="FERRIC ENTEROBACTIN TRANSPORT PROTEIN FEPE"/>
    <property type="match status" value="1"/>
</dbReference>
<dbReference type="GO" id="GO:0004713">
    <property type="term" value="F:protein tyrosine kinase activity"/>
    <property type="evidence" value="ECO:0007669"/>
    <property type="project" value="TreeGrafter"/>
</dbReference>
<dbReference type="Pfam" id="PF13807">
    <property type="entry name" value="GNVR"/>
    <property type="match status" value="1"/>
</dbReference>
<feature type="domain" description="Polysaccharide chain length determinant N-terminal" evidence="7">
    <location>
        <begin position="60"/>
        <end position="159"/>
    </location>
</feature>
<organism evidence="9 10">
    <name type="scientific">Terriglobus albidus</name>
    <dbReference type="NCBI Taxonomy" id="1592106"/>
    <lineage>
        <taxon>Bacteria</taxon>
        <taxon>Pseudomonadati</taxon>
        <taxon>Acidobacteriota</taxon>
        <taxon>Terriglobia</taxon>
        <taxon>Terriglobales</taxon>
        <taxon>Acidobacteriaceae</taxon>
        <taxon>Terriglobus</taxon>
    </lineage>
</organism>
<evidence type="ECO:0000256" key="1">
    <source>
        <dbReference type="ARBA" id="ARBA00004651"/>
    </source>
</evidence>
<proteinExistence type="predicted"/>
<dbReference type="Proteomes" id="UP000321820">
    <property type="component" value="Chromosome"/>
</dbReference>
<dbReference type="InterPro" id="IPR032807">
    <property type="entry name" value="GNVR"/>
</dbReference>
<sequence>MVYVRENSSIGKEPLFQDAFLEHLNDALMCSRCNASKGFDGATLMETEQTASHTSVQSDGIDLTDILCFLFEFRRQIVVGTCIAFVAGVITAFFILKPVFTATTIILPPQQDHTANNLLVGQLGALGGLGGATSAFGLKNPADMYVGILGSREIADHIVSRFHLMDVYRKKMRLDARKMLRSNSDFEAAKDGLIYINVKDHDPQRAAALANAYVDELHDANTRLAISQASQRRLFYDNRLAEEKKALVAAEDDLKQTQERTGLVQLSGQAEMTIRNIASIQAQIAAREVELSRVRTYATDENPEAERLREEIATERAQLARLQDSEPSPTPGNTQVPAAKVPAIGLDYLRKLREERTHEELYVLMTKQREMASLEEAKSAPVIQVVDHAEVPERKSGPVRTLIVLSCTIAGFVLTCCGVIARNLLRKAIGNDLRSRLAAIRLKNTQKLQTS</sequence>
<dbReference type="InterPro" id="IPR003856">
    <property type="entry name" value="LPS_length_determ_N"/>
</dbReference>
<evidence type="ECO:0000259" key="7">
    <source>
        <dbReference type="Pfam" id="PF02706"/>
    </source>
</evidence>
<feature type="transmembrane region" description="Helical" evidence="6">
    <location>
        <begin position="402"/>
        <end position="425"/>
    </location>
</feature>
<comment type="subcellular location">
    <subcellularLocation>
        <location evidence="1">Cell membrane</location>
        <topology evidence="1">Multi-pass membrane protein</topology>
    </subcellularLocation>
</comment>
<keyword evidence="2" id="KW-1003">Cell membrane</keyword>
<keyword evidence="4 6" id="KW-1133">Transmembrane helix</keyword>
<dbReference type="Pfam" id="PF02706">
    <property type="entry name" value="Wzz"/>
    <property type="match status" value="1"/>
</dbReference>
<evidence type="ECO:0000313" key="9">
    <source>
        <dbReference type="EMBL" id="QEE28389.1"/>
    </source>
</evidence>
<evidence type="ECO:0000256" key="4">
    <source>
        <dbReference type="ARBA" id="ARBA00022989"/>
    </source>
</evidence>
<dbReference type="GO" id="GO:0005886">
    <property type="term" value="C:plasma membrane"/>
    <property type="evidence" value="ECO:0007669"/>
    <property type="project" value="UniProtKB-SubCell"/>
</dbReference>
<dbReference type="AlphaFoldDB" id="A0A5B9E9D6"/>
<keyword evidence="3 6" id="KW-0812">Transmembrane</keyword>
<name>A0A5B9E9D6_9BACT</name>
<evidence type="ECO:0000259" key="8">
    <source>
        <dbReference type="Pfam" id="PF13807"/>
    </source>
</evidence>
<dbReference type="EMBL" id="CP042806">
    <property type="protein sequence ID" value="QEE28389.1"/>
    <property type="molecule type" value="Genomic_DNA"/>
</dbReference>
<feature type="transmembrane region" description="Helical" evidence="6">
    <location>
        <begin position="77"/>
        <end position="96"/>
    </location>
</feature>
<gene>
    <name evidence="9" type="ORF">FTW19_10475</name>
</gene>
<reference evidence="9 10" key="1">
    <citation type="submission" date="2019-08" db="EMBL/GenBank/DDBJ databases">
        <title>Complete genome sequence of Terriglobus albidus strain ORNL.</title>
        <authorList>
            <person name="Podar M."/>
        </authorList>
    </citation>
    <scope>NUCLEOTIDE SEQUENCE [LARGE SCALE GENOMIC DNA]</scope>
    <source>
        <strain evidence="9 10">ORNL</strain>
    </source>
</reference>
<accession>A0A5B9E9D6</accession>
<dbReference type="KEGG" id="talb:FTW19_10475"/>
<evidence type="ECO:0000256" key="5">
    <source>
        <dbReference type="ARBA" id="ARBA00023136"/>
    </source>
</evidence>
<keyword evidence="10" id="KW-1185">Reference proteome</keyword>
<evidence type="ECO:0000313" key="10">
    <source>
        <dbReference type="Proteomes" id="UP000321820"/>
    </source>
</evidence>
<keyword evidence="5 6" id="KW-0472">Membrane</keyword>
<evidence type="ECO:0000256" key="6">
    <source>
        <dbReference type="SAM" id="Phobius"/>
    </source>
</evidence>
<protein>
    <submittedName>
        <fullName evidence="9">Lipopolysaccharide biosynthesis protein</fullName>
    </submittedName>
</protein>
<dbReference type="OrthoDB" id="8884120at2"/>
<evidence type="ECO:0000256" key="2">
    <source>
        <dbReference type="ARBA" id="ARBA00022475"/>
    </source>
</evidence>
<feature type="domain" description="Tyrosine-protein kinase G-rich" evidence="8">
    <location>
        <begin position="348"/>
        <end position="423"/>
    </location>
</feature>
<evidence type="ECO:0000256" key="3">
    <source>
        <dbReference type="ARBA" id="ARBA00022692"/>
    </source>
</evidence>